<name>A0A2R6B1E0_9ARCH</name>
<comment type="caution">
    <text evidence="1">The sequence shown here is derived from an EMBL/GenBank/DDBJ whole genome shotgun (WGS) entry which is preliminary data.</text>
</comment>
<organism evidence="1 2">
    <name type="scientific">Candidatus Marsarchaeota G2 archaeon OSP_D</name>
    <dbReference type="NCBI Taxonomy" id="1978157"/>
    <lineage>
        <taxon>Archaea</taxon>
        <taxon>Candidatus Marsarchaeota</taxon>
        <taxon>Candidatus Marsarchaeota group 2</taxon>
    </lineage>
</organism>
<accession>A0A2R6B1E0</accession>
<sequence>MSTVFDRLSEDKRKLLGELRAQIMELDREVIEQVRPHRIVYSKNFLMMDFAEITLKGGGIQVTPILRGVENPESVLVNDSESIQRAVEAVREALKRLAG</sequence>
<proteinExistence type="predicted"/>
<reference evidence="1 2" key="1">
    <citation type="submission" date="2017-04" db="EMBL/GenBank/DDBJ databases">
        <title>Novel microbial lineages endemic to geothermal iron-oxide mats fill important gaps in the evolutionary history of Archaea.</title>
        <authorList>
            <person name="Jay Z.J."/>
            <person name="Beam J.P."/>
            <person name="Dlakic M."/>
            <person name="Rusch D.B."/>
            <person name="Kozubal M.A."/>
            <person name="Inskeep W.P."/>
        </authorList>
    </citation>
    <scope>NUCLEOTIDE SEQUENCE [LARGE SCALE GENOMIC DNA]</scope>
    <source>
        <strain evidence="1">OSP_D</strain>
    </source>
</reference>
<evidence type="ECO:0000313" key="2">
    <source>
        <dbReference type="Proteomes" id="UP000240322"/>
    </source>
</evidence>
<protein>
    <submittedName>
        <fullName evidence="1">Uncharacterized protein</fullName>
    </submittedName>
</protein>
<dbReference type="Proteomes" id="UP000240322">
    <property type="component" value="Unassembled WGS sequence"/>
</dbReference>
<dbReference type="AlphaFoldDB" id="A0A2R6B1E0"/>
<evidence type="ECO:0000313" key="1">
    <source>
        <dbReference type="EMBL" id="PSN92425.1"/>
    </source>
</evidence>
<dbReference type="EMBL" id="NEXE01000004">
    <property type="protein sequence ID" value="PSN92425.1"/>
    <property type="molecule type" value="Genomic_DNA"/>
</dbReference>
<gene>
    <name evidence="1" type="ORF">B9Q03_01035</name>
</gene>